<keyword evidence="3" id="KW-1185">Reference proteome</keyword>
<keyword evidence="1" id="KW-0472">Membrane</keyword>
<dbReference type="Proteomes" id="UP000199170">
    <property type="component" value="Unassembled WGS sequence"/>
</dbReference>
<protein>
    <recommendedName>
        <fullName evidence="4">Signal peptidase I</fullName>
    </recommendedName>
</protein>
<dbReference type="RefSeq" id="WP_089767394.1">
    <property type="nucleotide sequence ID" value="NZ_FNPB01000007.1"/>
</dbReference>
<evidence type="ECO:0000256" key="1">
    <source>
        <dbReference type="SAM" id="Phobius"/>
    </source>
</evidence>
<name>A0A1H3HHW5_9EURY</name>
<reference evidence="3" key="1">
    <citation type="submission" date="2016-10" db="EMBL/GenBank/DDBJ databases">
        <authorList>
            <person name="Varghese N."/>
            <person name="Submissions S."/>
        </authorList>
    </citation>
    <scope>NUCLEOTIDE SEQUENCE [LARGE SCALE GENOMIC DNA]</scope>
    <source>
        <strain evidence="3">CGMCC 1.10118</strain>
    </source>
</reference>
<sequence length="133" mass="14523">MASVMAISVPLQSGGGGNVELFVTLALTAVIFAGFWKTFEKAGEPGWAGIIPIYNLYVLVRISGNAWWWFVLFFIPVINFLATVKISIDVAGKFNRGILFGLGLTFISFVFYPLLGFGDYQYQDTAHSAEGAV</sequence>
<keyword evidence="1" id="KW-0812">Transmembrane</keyword>
<dbReference type="InterPro" id="IPR043739">
    <property type="entry name" value="DUF5684"/>
</dbReference>
<accession>A0A1H3HHW5</accession>
<dbReference type="Pfam" id="PF18936">
    <property type="entry name" value="DUF5684"/>
    <property type="match status" value="1"/>
</dbReference>
<dbReference type="AlphaFoldDB" id="A0A1H3HHW5"/>
<dbReference type="EMBL" id="FNPB01000007">
    <property type="protein sequence ID" value="SDY14815.1"/>
    <property type="molecule type" value="Genomic_DNA"/>
</dbReference>
<organism evidence="2 3">
    <name type="scientific">Halobellus clavatus</name>
    <dbReference type="NCBI Taxonomy" id="660517"/>
    <lineage>
        <taxon>Archaea</taxon>
        <taxon>Methanobacteriati</taxon>
        <taxon>Methanobacteriota</taxon>
        <taxon>Stenosarchaea group</taxon>
        <taxon>Halobacteria</taxon>
        <taxon>Halobacteriales</taxon>
        <taxon>Haloferacaceae</taxon>
        <taxon>Halobellus</taxon>
    </lineage>
</organism>
<feature type="transmembrane region" description="Helical" evidence="1">
    <location>
        <begin position="66"/>
        <end position="86"/>
    </location>
</feature>
<evidence type="ECO:0008006" key="4">
    <source>
        <dbReference type="Google" id="ProtNLM"/>
    </source>
</evidence>
<feature type="transmembrane region" description="Helical" evidence="1">
    <location>
        <begin position="21"/>
        <end position="39"/>
    </location>
</feature>
<evidence type="ECO:0000313" key="3">
    <source>
        <dbReference type="Proteomes" id="UP000199170"/>
    </source>
</evidence>
<feature type="transmembrane region" description="Helical" evidence="1">
    <location>
        <begin position="98"/>
        <end position="115"/>
    </location>
</feature>
<proteinExistence type="predicted"/>
<gene>
    <name evidence="2" type="ORF">SAMN04487946_10779</name>
</gene>
<evidence type="ECO:0000313" key="2">
    <source>
        <dbReference type="EMBL" id="SDY14815.1"/>
    </source>
</evidence>
<keyword evidence="1" id="KW-1133">Transmembrane helix</keyword>
<dbReference type="OrthoDB" id="319799at2157"/>
<dbReference type="STRING" id="660517.SAMN04487946_10779"/>